<feature type="binding site" evidence="9 12">
    <location>
        <position position="83"/>
    </location>
    <ligand>
        <name>Mg(2+)</name>
        <dbReference type="ChEBI" id="CHEBI:18420"/>
    </ligand>
</feature>
<comment type="subunit">
    <text evidence="3 9">Homodecamer; pentamer of dimers.</text>
</comment>
<comment type="similarity">
    <text evidence="2 9">Belongs to the PanB family.</text>
</comment>
<feature type="binding site" evidence="9 11">
    <location>
        <position position="83"/>
    </location>
    <ligand>
        <name>3-methyl-2-oxobutanoate</name>
        <dbReference type="ChEBI" id="CHEBI:11851"/>
    </ligand>
</feature>
<feature type="binding site" evidence="9 12">
    <location>
        <position position="114"/>
    </location>
    <ligand>
        <name>Mg(2+)</name>
        <dbReference type="ChEBI" id="CHEBI:18420"/>
    </ligand>
</feature>
<dbReference type="PANTHER" id="PTHR20881">
    <property type="entry name" value="3-METHYL-2-OXOBUTANOATE HYDROXYMETHYLTRANSFERASE"/>
    <property type="match status" value="1"/>
</dbReference>
<name>A0A7Y9IYX9_9BURK</name>
<dbReference type="Pfam" id="PF02548">
    <property type="entry name" value="Pantoate_transf"/>
    <property type="match status" value="1"/>
</dbReference>
<feature type="binding site" evidence="9 11">
    <location>
        <position position="112"/>
    </location>
    <ligand>
        <name>3-methyl-2-oxobutanoate</name>
        <dbReference type="ChEBI" id="CHEBI:11851"/>
    </ligand>
</feature>
<evidence type="ECO:0000256" key="6">
    <source>
        <dbReference type="ARBA" id="ARBA00022723"/>
    </source>
</evidence>
<dbReference type="GO" id="GO:0008168">
    <property type="term" value="F:methyltransferase activity"/>
    <property type="evidence" value="ECO:0007669"/>
    <property type="project" value="UniProtKB-KW"/>
</dbReference>
<evidence type="ECO:0000256" key="4">
    <source>
        <dbReference type="ARBA" id="ARBA00022655"/>
    </source>
</evidence>
<dbReference type="FunFam" id="3.20.20.60:FF:000003">
    <property type="entry name" value="3-methyl-2-oxobutanoate hydroxymethyltransferase"/>
    <property type="match status" value="1"/>
</dbReference>
<gene>
    <name evidence="9" type="primary">panB</name>
    <name evidence="13" type="ORF">FHW18_004957</name>
</gene>
<keyword evidence="14" id="KW-1185">Reference proteome</keyword>
<dbReference type="Proteomes" id="UP000542125">
    <property type="component" value="Unassembled WGS sequence"/>
</dbReference>
<sequence>MRTSLSALRKKLANGRKLSMLTCYDAGFARVLDEAGIDTLLIGDSLGMVVQGRDSTLPVTIQDIAYHTACVVRGAANAFVLADMPFGSYQESPAQALHNAVILMQAGAQMVKLEGGAEIAPSIELLTRSGIPVCGHIGLMPSHVHALGGFRVQGKETADADRIVADAQAVEAAGAAMLVIEAVPDAVARRVCNDTTLMTIGIGASAACDGQVLVLHDMLGLTHSPAKFVKNYMVDVSGGGDAVLQAARRYAQEVESGVFPGAEHVYGLTSGSVAGLYGSSATPGTATPGAAT</sequence>
<reference evidence="13 14" key="1">
    <citation type="submission" date="2020-07" db="EMBL/GenBank/DDBJ databases">
        <title>Genomic Encyclopedia of Type Strains, Phase IV (KMG-V): Genome sequencing to study the core and pangenomes of soil and plant-associated prokaryotes.</title>
        <authorList>
            <person name="Whitman W."/>
        </authorList>
    </citation>
    <scope>NUCLEOTIDE SEQUENCE [LARGE SCALE GENOMIC DNA]</scope>
    <source>
        <strain evidence="13 14">SAS40</strain>
    </source>
</reference>
<evidence type="ECO:0000256" key="10">
    <source>
        <dbReference type="PIRSR" id="PIRSR000388-1"/>
    </source>
</evidence>
<evidence type="ECO:0000313" key="13">
    <source>
        <dbReference type="EMBL" id="NYE85638.1"/>
    </source>
</evidence>
<keyword evidence="4 9" id="KW-0566">Pantothenate biosynthesis</keyword>
<evidence type="ECO:0000256" key="5">
    <source>
        <dbReference type="ARBA" id="ARBA00022679"/>
    </source>
</evidence>
<feature type="active site" description="Proton acceptor" evidence="9 10">
    <location>
        <position position="181"/>
    </location>
</feature>
<dbReference type="PANTHER" id="PTHR20881:SF0">
    <property type="entry name" value="3-METHYL-2-OXOBUTANOATE HYDROXYMETHYLTRANSFERASE"/>
    <property type="match status" value="1"/>
</dbReference>
<dbReference type="GO" id="GO:0003864">
    <property type="term" value="F:3-methyl-2-oxobutanoate hydroxymethyltransferase activity"/>
    <property type="evidence" value="ECO:0007669"/>
    <property type="project" value="UniProtKB-UniRule"/>
</dbReference>
<evidence type="ECO:0000256" key="12">
    <source>
        <dbReference type="PIRSR" id="PIRSR000388-3"/>
    </source>
</evidence>
<dbReference type="EC" id="2.1.2.11" evidence="9"/>
<dbReference type="GO" id="GO:0032259">
    <property type="term" value="P:methylation"/>
    <property type="evidence" value="ECO:0007669"/>
    <property type="project" value="UniProtKB-KW"/>
</dbReference>
<dbReference type="GO" id="GO:0000287">
    <property type="term" value="F:magnesium ion binding"/>
    <property type="evidence" value="ECO:0007669"/>
    <property type="project" value="TreeGrafter"/>
</dbReference>
<feature type="binding site" evidence="9 11">
    <location>
        <begin position="44"/>
        <end position="45"/>
    </location>
    <ligand>
        <name>3-methyl-2-oxobutanoate</name>
        <dbReference type="ChEBI" id="CHEBI:11851"/>
    </ligand>
</feature>
<dbReference type="PIRSF" id="PIRSF000388">
    <property type="entry name" value="Pantoate_hydroxy_MeTrfase"/>
    <property type="match status" value="1"/>
</dbReference>
<evidence type="ECO:0000256" key="1">
    <source>
        <dbReference type="ARBA" id="ARBA00005033"/>
    </source>
</evidence>
<dbReference type="NCBIfam" id="NF001452">
    <property type="entry name" value="PRK00311.1"/>
    <property type="match status" value="1"/>
</dbReference>
<dbReference type="SUPFAM" id="SSF51621">
    <property type="entry name" value="Phosphoenolpyruvate/pyruvate domain"/>
    <property type="match status" value="1"/>
</dbReference>
<comment type="cofactor">
    <cofactor evidence="9 12">
        <name>Mg(2+)</name>
        <dbReference type="ChEBI" id="CHEBI:18420"/>
    </cofactor>
    <text evidence="9 12">Binds 1 Mg(2+) ion per subunit.</text>
</comment>
<evidence type="ECO:0000256" key="7">
    <source>
        <dbReference type="ARBA" id="ARBA00022842"/>
    </source>
</evidence>
<evidence type="ECO:0000256" key="2">
    <source>
        <dbReference type="ARBA" id="ARBA00008676"/>
    </source>
</evidence>
<evidence type="ECO:0000256" key="3">
    <source>
        <dbReference type="ARBA" id="ARBA00011424"/>
    </source>
</evidence>
<dbReference type="AlphaFoldDB" id="A0A7Y9IYX9"/>
<keyword evidence="13" id="KW-0489">Methyltransferase</keyword>
<keyword evidence="5 9" id="KW-0808">Transferase</keyword>
<keyword evidence="9" id="KW-0963">Cytoplasm</keyword>
<evidence type="ECO:0000313" key="14">
    <source>
        <dbReference type="Proteomes" id="UP000542125"/>
    </source>
</evidence>
<dbReference type="Gene3D" id="3.20.20.60">
    <property type="entry name" value="Phosphoenolpyruvate-binding domains"/>
    <property type="match status" value="1"/>
</dbReference>
<feature type="binding site" evidence="9 12">
    <location>
        <position position="44"/>
    </location>
    <ligand>
        <name>Mg(2+)</name>
        <dbReference type="ChEBI" id="CHEBI:18420"/>
    </ligand>
</feature>
<dbReference type="RefSeq" id="WP_179589914.1">
    <property type="nucleotide sequence ID" value="NZ_JACBYR010000003.1"/>
</dbReference>
<accession>A0A7Y9IYX9</accession>
<dbReference type="UniPathway" id="UPA00028">
    <property type="reaction ID" value="UER00003"/>
</dbReference>
<comment type="catalytic activity">
    <reaction evidence="9">
        <text>(6R)-5,10-methylene-5,6,7,8-tetrahydrofolate + 3-methyl-2-oxobutanoate + H2O = 2-dehydropantoate + (6S)-5,6,7,8-tetrahydrofolate</text>
        <dbReference type="Rhea" id="RHEA:11824"/>
        <dbReference type="ChEBI" id="CHEBI:11561"/>
        <dbReference type="ChEBI" id="CHEBI:11851"/>
        <dbReference type="ChEBI" id="CHEBI:15377"/>
        <dbReference type="ChEBI" id="CHEBI:15636"/>
        <dbReference type="ChEBI" id="CHEBI:57453"/>
        <dbReference type="EC" id="2.1.2.11"/>
    </reaction>
</comment>
<dbReference type="GO" id="GO:0005737">
    <property type="term" value="C:cytoplasm"/>
    <property type="evidence" value="ECO:0007669"/>
    <property type="project" value="UniProtKB-SubCell"/>
</dbReference>
<keyword evidence="7 9" id="KW-0460">Magnesium</keyword>
<keyword evidence="6 9" id="KW-0479">Metal-binding</keyword>
<dbReference type="InterPro" id="IPR003700">
    <property type="entry name" value="Pantoate_hydroxy_MeTrfase"/>
</dbReference>
<evidence type="ECO:0000256" key="8">
    <source>
        <dbReference type="ARBA" id="ARBA00056497"/>
    </source>
</evidence>
<protein>
    <recommendedName>
        <fullName evidence="9">3-methyl-2-oxobutanoate hydroxymethyltransferase</fullName>
        <ecNumber evidence="9">2.1.2.11</ecNumber>
    </recommendedName>
    <alternativeName>
        <fullName evidence="9">Ketopantoate hydroxymethyltransferase</fullName>
        <shortName evidence="9">KPHMT</shortName>
    </alternativeName>
</protein>
<evidence type="ECO:0000256" key="9">
    <source>
        <dbReference type="HAMAP-Rule" id="MF_00156"/>
    </source>
</evidence>
<dbReference type="InterPro" id="IPR015813">
    <property type="entry name" value="Pyrv/PenolPyrv_kinase-like_dom"/>
</dbReference>
<dbReference type="InterPro" id="IPR040442">
    <property type="entry name" value="Pyrv_kinase-like_dom_sf"/>
</dbReference>
<proteinExistence type="inferred from homology"/>
<comment type="pathway">
    <text evidence="1 9">Cofactor biosynthesis; (R)-pantothenate biosynthesis; (R)-pantoate from 3-methyl-2-oxobutanoate: step 1/2.</text>
</comment>
<comment type="caution">
    <text evidence="13">The sequence shown here is derived from an EMBL/GenBank/DDBJ whole genome shotgun (WGS) entry which is preliminary data.</text>
</comment>
<dbReference type="HAMAP" id="MF_00156">
    <property type="entry name" value="PanB"/>
    <property type="match status" value="1"/>
</dbReference>
<comment type="function">
    <text evidence="8 9">Catalyzes the reversible reaction in which hydroxymethyl group from 5,10-methylenetetrahydrofolate is transferred onto alpha-ketoisovalerate to form ketopantoate.</text>
</comment>
<dbReference type="CDD" id="cd06557">
    <property type="entry name" value="KPHMT-like"/>
    <property type="match status" value="1"/>
</dbReference>
<organism evidence="13 14">
    <name type="scientific">Pigmentiphaga litoralis</name>
    <dbReference type="NCBI Taxonomy" id="516702"/>
    <lineage>
        <taxon>Bacteria</taxon>
        <taxon>Pseudomonadati</taxon>
        <taxon>Pseudomonadota</taxon>
        <taxon>Betaproteobacteria</taxon>
        <taxon>Burkholderiales</taxon>
        <taxon>Alcaligenaceae</taxon>
        <taxon>Pigmentiphaga</taxon>
    </lineage>
</organism>
<dbReference type="NCBIfam" id="TIGR00222">
    <property type="entry name" value="panB"/>
    <property type="match status" value="1"/>
</dbReference>
<evidence type="ECO:0000256" key="11">
    <source>
        <dbReference type="PIRSR" id="PIRSR000388-2"/>
    </source>
</evidence>
<dbReference type="EMBL" id="JACBYR010000003">
    <property type="protein sequence ID" value="NYE85638.1"/>
    <property type="molecule type" value="Genomic_DNA"/>
</dbReference>
<dbReference type="GO" id="GO:0015940">
    <property type="term" value="P:pantothenate biosynthetic process"/>
    <property type="evidence" value="ECO:0007669"/>
    <property type="project" value="UniProtKB-UniRule"/>
</dbReference>
<comment type="subcellular location">
    <subcellularLocation>
        <location evidence="9">Cytoplasm</location>
    </subcellularLocation>
</comment>